<reference evidence="3" key="1">
    <citation type="submission" date="2018-02" db="EMBL/GenBank/DDBJ databases">
        <authorList>
            <person name="Hausmann B."/>
        </authorList>
    </citation>
    <scope>NUCLEOTIDE SEQUENCE [LARGE SCALE GENOMIC DNA]</scope>
    <source>
        <strain evidence="3">Peat soil MAG SbA1</strain>
    </source>
</reference>
<protein>
    <submittedName>
        <fullName evidence="2">Uncharacterized protein</fullName>
    </submittedName>
</protein>
<feature type="chain" id="PRO_5015539147" evidence="1">
    <location>
        <begin position="25"/>
        <end position="185"/>
    </location>
</feature>
<name>A0A2U3JZ23_9BACT</name>
<evidence type="ECO:0000313" key="2">
    <source>
        <dbReference type="EMBL" id="SPF32682.1"/>
    </source>
</evidence>
<dbReference type="AlphaFoldDB" id="A0A2U3JZ23"/>
<feature type="signal peptide" evidence="1">
    <location>
        <begin position="1"/>
        <end position="24"/>
    </location>
</feature>
<dbReference type="OrthoDB" id="119128at2"/>
<sequence>MRKTLAVLIVATTVGLWFVSPAQAQEASKESNPGAAKVKPVEPYRLDFSFNEVLDGKIVNTRRYSMNLTAGEPSSIKIGTRVPVVVGSSGPGTANTQYQYIDVGTDLWAQLREHGDDWELAVRGEVSNLDTETAYHAGELAPVVRQIKINGDTLLVVGKPILVGSVDDPNSKRQFQLEVTVTKLR</sequence>
<gene>
    <name evidence="2" type="ORF">SBA1_1090016</name>
</gene>
<proteinExistence type="predicted"/>
<evidence type="ECO:0000256" key="1">
    <source>
        <dbReference type="SAM" id="SignalP"/>
    </source>
</evidence>
<keyword evidence="1" id="KW-0732">Signal</keyword>
<evidence type="ECO:0000313" key="3">
    <source>
        <dbReference type="Proteomes" id="UP000238701"/>
    </source>
</evidence>
<accession>A0A2U3JZ23</accession>
<organism evidence="2 3">
    <name type="scientific">Candidatus Sulfotelmatobacter kueseliae</name>
    <dbReference type="NCBI Taxonomy" id="2042962"/>
    <lineage>
        <taxon>Bacteria</taxon>
        <taxon>Pseudomonadati</taxon>
        <taxon>Acidobacteriota</taxon>
        <taxon>Terriglobia</taxon>
        <taxon>Terriglobales</taxon>
        <taxon>Candidatus Korobacteraceae</taxon>
        <taxon>Candidatus Sulfotelmatobacter</taxon>
    </lineage>
</organism>
<dbReference type="EMBL" id="OMOD01000012">
    <property type="protein sequence ID" value="SPF32682.1"/>
    <property type="molecule type" value="Genomic_DNA"/>
</dbReference>
<dbReference type="Proteomes" id="UP000238701">
    <property type="component" value="Unassembled WGS sequence"/>
</dbReference>